<dbReference type="Pfam" id="PF13407">
    <property type="entry name" value="Peripla_BP_4"/>
    <property type="match status" value="1"/>
</dbReference>
<dbReference type="RefSeq" id="WP_183398019.1">
    <property type="nucleotide sequence ID" value="NZ_JACIDS010000002.1"/>
</dbReference>
<evidence type="ECO:0000256" key="2">
    <source>
        <dbReference type="ARBA" id="ARBA00007639"/>
    </source>
</evidence>
<sequence length="322" mass="33806">MKSAARIAVAAMMSAGLLAGAAHAEGLKEAKDVHITFVVHGAAADPYWSVVKRGVDDAAALTGAKVDYYNPQVFDVVEQARLMEAAIATKPDGIAVSIADADAMRKSVTAAVAAGIPLVVVDSGEKPGTEMGAGMYVGTVSEYDSGKKAGERLAKEGILKVVCINHEVGNVSLDERCQGLNDGLKPSGGGTEVVAVTPDPADVKRRTEAYLSAHPEVQAVFAMGAGAAAPLIQLFDEKELQGKLKLYTFDISPEVLDAIIAGKMGFGMDAQQYLMGYLPVIFLVEHATHGFWPLDSFYTGPLFIDTPDKAKAIQSLAKAGIR</sequence>
<dbReference type="Gene3D" id="3.40.50.2300">
    <property type="match status" value="2"/>
</dbReference>
<reference evidence="5 6" key="1">
    <citation type="submission" date="2020-08" db="EMBL/GenBank/DDBJ databases">
        <title>Genomic Encyclopedia of Type Strains, Phase IV (KMG-IV): sequencing the most valuable type-strain genomes for metagenomic binning, comparative biology and taxonomic classification.</title>
        <authorList>
            <person name="Goeker M."/>
        </authorList>
    </citation>
    <scope>NUCLEOTIDE SEQUENCE [LARGE SCALE GENOMIC DNA]</scope>
    <source>
        <strain evidence="5 6">DSM 25966</strain>
    </source>
</reference>
<comment type="subcellular location">
    <subcellularLocation>
        <location evidence="1">Periplasm</location>
    </subcellularLocation>
</comment>
<dbReference type="EMBL" id="JACIDS010000002">
    <property type="protein sequence ID" value="MBB3930352.1"/>
    <property type="molecule type" value="Genomic_DNA"/>
</dbReference>
<dbReference type="Proteomes" id="UP000553963">
    <property type="component" value="Unassembled WGS sequence"/>
</dbReference>
<evidence type="ECO:0000256" key="3">
    <source>
        <dbReference type="SAM" id="SignalP"/>
    </source>
</evidence>
<keyword evidence="5" id="KW-0762">Sugar transport</keyword>
<dbReference type="AlphaFoldDB" id="A0A840AL77"/>
<feature type="chain" id="PRO_5032712499" evidence="3">
    <location>
        <begin position="25"/>
        <end position="322"/>
    </location>
</feature>
<keyword evidence="6" id="KW-1185">Reference proteome</keyword>
<dbReference type="GO" id="GO:0030246">
    <property type="term" value="F:carbohydrate binding"/>
    <property type="evidence" value="ECO:0007669"/>
    <property type="project" value="TreeGrafter"/>
</dbReference>
<feature type="signal peptide" evidence="3">
    <location>
        <begin position="1"/>
        <end position="24"/>
    </location>
</feature>
<proteinExistence type="inferred from homology"/>
<dbReference type="CDD" id="cd06312">
    <property type="entry name" value="PBP1_ABC_sugar_binding-like"/>
    <property type="match status" value="1"/>
</dbReference>
<accession>A0A840AL77</accession>
<evidence type="ECO:0000259" key="4">
    <source>
        <dbReference type="Pfam" id="PF13407"/>
    </source>
</evidence>
<comment type="similarity">
    <text evidence="2">Belongs to the bacterial solute-binding protein 2 family.</text>
</comment>
<dbReference type="InterPro" id="IPR050555">
    <property type="entry name" value="Bact_Solute-Bind_Prot2"/>
</dbReference>
<dbReference type="PANTHER" id="PTHR30036:SF7">
    <property type="entry name" value="ABC TRANSPORTER PERIPLASMIC-BINDING PROTEIN YPHF"/>
    <property type="match status" value="1"/>
</dbReference>
<dbReference type="SUPFAM" id="SSF53822">
    <property type="entry name" value="Periplasmic binding protein-like I"/>
    <property type="match status" value="1"/>
</dbReference>
<evidence type="ECO:0000256" key="1">
    <source>
        <dbReference type="ARBA" id="ARBA00004418"/>
    </source>
</evidence>
<keyword evidence="5" id="KW-0813">Transport</keyword>
<dbReference type="GO" id="GO:0030288">
    <property type="term" value="C:outer membrane-bounded periplasmic space"/>
    <property type="evidence" value="ECO:0007669"/>
    <property type="project" value="TreeGrafter"/>
</dbReference>
<dbReference type="InterPro" id="IPR028082">
    <property type="entry name" value="Peripla_BP_I"/>
</dbReference>
<protein>
    <submittedName>
        <fullName evidence="5">Simple sugar transport system substrate-binding protein</fullName>
    </submittedName>
</protein>
<dbReference type="InterPro" id="IPR025997">
    <property type="entry name" value="SBP_2_dom"/>
</dbReference>
<name>A0A840AL77_9HYPH</name>
<dbReference type="PANTHER" id="PTHR30036">
    <property type="entry name" value="D-XYLOSE-BINDING PERIPLASMIC PROTEIN"/>
    <property type="match status" value="1"/>
</dbReference>
<evidence type="ECO:0000313" key="5">
    <source>
        <dbReference type="EMBL" id="MBB3930352.1"/>
    </source>
</evidence>
<feature type="domain" description="Periplasmic binding protein" evidence="4">
    <location>
        <begin position="36"/>
        <end position="287"/>
    </location>
</feature>
<keyword evidence="3" id="KW-0732">Signal</keyword>
<gene>
    <name evidence="5" type="ORF">GGR25_001391</name>
</gene>
<organism evidence="5 6">
    <name type="scientific">Kaistia hirudinis</name>
    <dbReference type="NCBI Taxonomy" id="1293440"/>
    <lineage>
        <taxon>Bacteria</taxon>
        <taxon>Pseudomonadati</taxon>
        <taxon>Pseudomonadota</taxon>
        <taxon>Alphaproteobacteria</taxon>
        <taxon>Hyphomicrobiales</taxon>
        <taxon>Kaistiaceae</taxon>
        <taxon>Kaistia</taxon>
    </lineage>
</organism>
<comment type="caution">
    <text evidence="5">The sequence shown here is derived from an EMBL/GenBank/DDBJ whole genome shotgun (WGS) entry which is preliminary data.</text>
</comment>
<evidence type="ECO:0000313" key="6">
    <source>
        <dbReference type="Proteomes" id="UP000553963"/>
    </source>
</evidence>